<keyword evidence="2" id="KW-1185">Reference proteome</keyword>
<dbReference type="Proteomes" id="UP001596226">
    <property type="component" value="Unassembled WGS sequence"/>
</dbReference>
<protein>
    <submittedName>
        <fullName evidence="1">Uncharacterized protein</fullName>
    </submittedName>
</protein>
<reference evidence="2" key="1">
    <citation type="journal article" date="2019" name="Int. J. Syst. Evol. Microbiol.">
        <title>The Global Catalogue of Microorganisms (GCM) 10K type strain sequencing project: providing services to taxonomists for standard genome sequencing and annotation.</title>
        <authorList>
            <consortium name="The Broad Institute Genomics Platform"/>
            <consortium name="The Broad Institute Genome Sequencing Center for Infectious Disease"/>
            <person name="Wu L."/>
            <person name="Ma J."/>
        </authorList>
    </citation>
    <scope>NUCLEOTIDE SEQUENCE [LARGE SCALE GENOMIC DNA]</scope>
    <source>
        <strain evidence="2">CGMCC 4.7144</strain>
    </source>
</reference>
<dbReference type="InterPro" id="IPR006311">
    <property type="entry name" value="TAT_signal"/>
</dbReference>
<accession>A0ABW1H2I8</accession>
<organism evidence="1 2">
    <name type="scientific">Micromonospora vulcania</name>
    <dbReference type="NCBI Taxonomy" id="1441873"/>
    <lineage>
        <taxon>Bacteria</taxon>
        <taxon>Bacillati</taxon>
        <taxon>Actinomycetota</taxon>
        <taxon>Actinomycetes</taxon>
        <taxon>Micromonosporales</taxon>
        <taxon>Micromonosporaceae</taxon>
        <taxon>Micromonospora</taxon>
    </lineage>
</organism>
<dbReference type="EMBL" id="JBHSQS010000003">
    <property type="protein sequence ID" value="MFC5922891.1"/>
    <property type="molecule type" value="Genomic_DNA"/>
</dbReference>
<dbReference type="PROSITE" id="PS51318">
    <property type="entry name" value="TAT"/>
    <property type="match status" value="1"/>
</dbReference>
<evidence type="ECO:0000313" key="1">
    <source>
        <dbReference type="EMBL" id="MFC5922891.1"/>
    </source>
</evidence>
<sequence>MTPTETAAITDRRPSRRFALMGAASAVVAGLATVLKASPAVADCLGSPCCSLASCTRCHYAVEPDRYTCPSGYYRTFWTCTSGGRTYGCGECSKSKTSCWSGPFACSIWYVW</sequence>
<evidence type="ECO:0000313" key="2">
    <source>
        <dbReference type="Proteomes" id="UP001596226"/>
    </source>
</evidence>
<proteinExistence type="predicted"/>
<name>A0ABW1H2I8_9ACTN</name>
<gene>
    <name evidence="1" type="ORF">ACFQGL_05995</name>
</gene>
<comment type="caution">
    <text evidence="1">The sequence shown here is derived from an EMBL/GenBank/DDBJ whole genome shotgun (WGS) entry which is preliminary data.</text>
</comment>